<sequence>MPMDFKKDDDSDGLGALLKMDQAMLLQEARLFNETPIKPRQCRILLAKVLYTLSRQENISQNEATELFFGITKLFQNKD</sequence>
<protein>
    <submittedName>
        <fullName evidence="1">Coatomer subunit gamma</fullName>
    </submittedName>
</protein>
<keyword evidence="2" id="KW-1185">Reference proteome</keyword>
<organism evidence="1 2">
    <name type="scientific">Spiromyces aspiralis</name>
    <dbReference type="NCBI Taxonomy" id="68401"/>
    <lineage>
        <taxon>Eukaryota</taxon>
        <taxon>Fungi</taxon>
        <taxon>Fungi incertae sedis</taxon>
        <taxon>Zoopagomycota</taxon>
        <taxon>Kickxellomycotina</taxon>
        <taxon>Kickxellomycetes</taxon>
        <taxon>Kickxellales</taxon>
        <taxon>Kickxellaceae</taxon>
        <taxon>Spiromyces</taxon>
    </lineage>
</organism>
<reference evidence="1" key="1">
    <citation type="submission" date="2022-06" db="EMBL/GenBank/DDBJ databases">
        <title>Phylogenomic reconstructions and comparative analyses of Kickxellomycotina fungi.</title>
        <authorList>
            <person name="Reynolds N.K."/>
            <person name="Stajich J.E."/>
            <person name="Barry K."/>
            <person name="Grigoriev I.V."/>
            <person name="Crous P."/>
            <person name="Smith M.E."/>
        </authorList>
    </citation>
    <scope>NUCLEOTIDE SEQUENCE</scope>
    <source>
        <strain evidence="1">RSA 2271</strain>
    </source>
</reference>
<evidence type="ECO:0000313" key="1">
    <source>
        <dbReference type="EMBL" id="KAJ1677416.1"/>
    </source>
</evidence>
<dbReference type="EMBL" id="JAMZIH010002485">
    <property type="protein sequence ID" value="KAJ1677416.1"/>
    <property type="molecule type" value="Genomic_DNA"/>
</dbReference>
<gene>
    <name evidence="1" type="primary">SEC21_2</name>
    <name evidence="1" type="ORF">EV182_006219</name>
</gene>
<proteinExistence type="predicted"/>
<accession>A0ACC1HP10</accession>
<feature type="non-terminal residue" evidence="1">
    <location>
        <position position="79"/>
    </location>
</feature>
<comment type="caution">
    <text evidence="1">The sequence shown here is derived from an EMBL/GenBank/DDBJ whole genome shotgun (WGS) entry which is preliminary data.</text>
</comment>
<evidence type="ECO:0000313" key="2">
    <source>
        <dbReference type="Proteomes" id="UP001145114"/>
    </source>
</evidence>
<name>A0ACC1HP10_9FUNG</name>
<dbReference type="Proteomes" id="UP001145114">
    <property type="component" value="Unassembled WGS sequence"/>
</dbReference>